<protein>
    <submittedName>
        <fullName evidence="2">Uncharacterized protein</fullName>
    </submittedName>
</protein>
<comment type="caution">
    <text evidence="2">The sequence shown here is derived from an EMBL/GenBank/DDBJ whole genome shotgun (WGS) entry which is preliminary data.</text>
</comment>
<evidence type="ECO:0000313" key="2">
    <source>
        <dbReference type="EMBL" id="KAJ8918299.1"/>
    </source>
</evidence>
<feature type="chain" id="PRO_5043978725" evidence="1">
    <location>
        <begin position="17"/>
        <end position="215"/>
    </location>
</feature>
<dbReference type="Gene3D" id="3.15.10.50">
    <property type="match status" value="1"/>
</dbReference>
<keyword evidence="3" id="KW-1185">Reference proteome</keyword>
<reference evidence="2 3" key="1">
    <citation type="journal article" date="2023" name="Insect Mol. Biol.">
        <title>Genome sequencing provides insights into the evolution of gene families encoding plant cell wall-degrading enzymes in longhorned beetles.</title>
        <authorList>
            <person name="Shin N.R."/>
            <person name="Okamura Y."/>
            <person name="Kirsch R."/>
            <person name="Pauchet Y."/>
        </authorList>
    </citation>
    <scope>NUCLEOTIDE SEQUENCE [LARGE SCALE GENOMIC DNA]</scope>
    <source>
        <strain evidence="2">EAD_L_NR</strain>
    </source>
</reference>
<dbReference type="Pfam" id="PF16984">
    <property type="entry name" value="Grp7_allergen"/>
    <property type="match status" value="1"/>
</dbReference>
<dbReference type="EMBL" id="JANEYG010000027">
    <property type="protein sequence ID" value="KAJ8918299.1"/>
    <property type="molecule type" value="Genomic_DNA"/>
</dbReference>
<feature type="signal peptide" evidence="1">
    <location>
        <begin position="1"/>
        <end position="16"/>
    </location>
</feature>
<proteinExistence type="predicted"/>
<evidence type="ECO:0000313" key="3">
    <source>
        <dbReference type="Proteomes" id="UP001159042"/>
    </source>
</evidence>
<organism evidence="2 3">
    <name type="scientific">Exocentrus adspersus</name>
    <dbReference type="NCBI Taxonomy" id="1586481"/>
    <lineage>
        <taxon>Eukaryota</taxon>
        <taxon>Metazoa</taxon>
        <taxon>Ecdysozoa</taxon>
        <taxon>Arthropoda</taxon>
        <taxon>Hexapoda</taxon>
        <taxon>Insecta</taxon>
        <taxon>Pterygota</taxon>
        <taxon>Neoptera</taxon>
        <taxon>Endopterygota</taxon>
        <taxon>Coleoptera</taxon>
        <taxon>Polyphaga</taxon>
        <taxon>Cucujiformia</taxon>
        <taxon>Chrysomeloidea</taxon>
        <taxon>Cerambycidae</taxon>
        <taxon>Lamiinae</taxon>
        <taxon>Acanthocinini</taxon>
        <taxon>Exocentrus</taxon>
    </lineage>
</organism>
<dbReference type="InterPro" id="IPR038602">
    <property type="entry name" value="Mite_allergen_7_sf"/>
</dbReference>
<evidence type="ECO:0000256" key="1">
    <source>
        <dbReference type="SAM" id="SignalP"/>
    </source>
</evidence>
<keyword evidence="1" id="KW-0732">Signal</keyword>
<name>A0AAV8VW97_9CUCU</name>
<dbReference type="InterPro" id="IPR020234">
    <property type="entry name" value="Mite_allergen_group-7"/>
</dbReference>
<sequence length="215" mass="24010">MRRLIFLTTVFSLSFGIEKIDVTSPNIGSLQFGFDLDENLVNQFFNRYEESDKNLEDLTVIVNEYADKVFQNIGHLAVKNQLDPLGLSDVDEKFTYDYHVIILLIGPKGTVLGKLKDFKMDVRLVFDFETYHATVQSIETTNKGHVSITIHGNAIIDVVVNTLSEFATAVLQPLISSKIENIVTEVVNRVVAALNDVIDGFLSPTTTSSLLLIQN</sequence>
<dbReference type="Proteomes" id="UP001159042">
    <property type="component" value="Unassembled WGS sequence"/>
</dbReference>
<dbReference type="AlphaFoldDB" id="A0AAV8VW97"/>
<accession>A0AAV8VW97</accession>
<gene>
    <name evidence="2" type="ORF">NQ315_014169</name>
</gene>